<sequence length="420" mass="46898">MPVILATIVITLLVGLLYINFTGPEKKVETEIEHLYPVEDPQFLRSMGLLMGPSILDGNKVTELINGDQIFPAMLQAIRAAKKTVMFETFIYWSGDIGNEIADALSERARAGLKVHVLLDWVGSSRVEDAIVDRMKSAGVEVRKYHPLTWYNLDRINNRTHRKLLIVDGEVGFTGGVGIAPQWTGNAADPDHWRDTHYRVEGPIVAQMQSVMLDNWSKTTGKVLHGRDYFPTLQPAGQQSAQMFASSPNGGSESMLMMMLLAITAATRTIDIANAYFVPDDITRRALVAAARRGVRVRIIVPGEHIDTATVRRASRGLWGELLEAGVQIHEYLPTMLHCKLMVVDGLMTSVGSTNFDVRSFRLNDEANLNIYDAAFAARQTEVFEADLKQSRRVTLQAWRARPFTEKLHEHALAWFGSLL</sequence>
<dbReference type="SMART" id="SM00155">
    <property type="entry name" value="PLDc"/>
    <property type="match status" value="2"/>
</dbReference>
<dbReference type="NCBIfam" id="TIGR04265">
    <property type="entry name" value="bac_cardiolipin"/>
    <property type="match status" value="1"/>
</dbReference>
<evidence type="ECO:0000259" key="9">
    <source>
        <dbReference type="PROSITE" id="PS50035"/>
    </source>
</evidence>
<organism evidence="10 11">
    <name type="scientific">Ramlibacter lithotrophicus</name>
    <dbReference type="NCBI Taxonomy" id="2606681"/>
    <lineage>
        <taxon>Bacteria</taxon>
        <taxon>Pseudomonadati</taxon>
        <taxon>Pseudomonadota</taxon>
        <taxon>Betaproteobacteria</taxon>
        <taxon>Burkholderiales</taxon>
        <taxon>Comamonadaceae</taxon>
        <taxon>Ramlibacter</taxon>
    </lineage>
</organism>
<reference evidence="10 11" key="1">
    <citation type="journal article" date="2020" name="Nature">
        <title>Bacterial chemolithoautotrophy via manganese oxidation.</title>
        <authorList>
            <person name="Yu H."/>
            <person name="Leadbetter J.R."/>
        </authorList>
    </citation>
    <scope>NUCLEOTIDE SEQUENCE [LARGE SCALE GENOMIC DNA]</scope>
    <source>
        <strain evidence="10 11">RBP-1</strain>
    </source>
</reference>
<keyword evidence="11" id="KW-1185">Reference proteome</keyword>
<dbReference type="Gene3D" id="3.30.870.10">
    <property type="entry name" value="Endonuclease Chain A"/>
    <property type="match status" value="2"/>
</dbReference>
<dbReference type="EMBL" id="VTOX01000002">
    <property type="protein sequence ID" value="NKE66018.1"/>
    <property type="molecule type" value="Genomic_DNA"/>
</dbReference>
<dbReference type="PANTHER" id="PTHR21248">
    <property type="entry name" value="CARDIOLIPIN SYNTHASE"/>
    <property type="match status" value="1"/>
</dbReference>
<dbReference type="CDD" id="cd09159">
    <property type="entry name" value="PLDc_ybhO_like_2"/>
    <property type="match status" value="1"/>
</dbReference>
<evidence type="ECO:0000256" key="2">
    <source>
        <dbReference type="ARBA" id="ARBA00022475"/>
    </source>
</evidence>
<keyword evidence="7" id="KW-0472">Membrane</keyword>
<dbReference type="GO" id="GO:0032049">
    <property type="term" value="P:cardiolipin biosynthetic process"/>
    <property type="evidence" value="ECO:0007669"/>
    <property type="project" value="UniProtKB-UniRule"/>
</dbReference>
<dbReference type="InterPro" id="IPR025202">
    <property type="entry name" value="PLD-like_dom"/>
</dbReference>
<comment type="caution">
    <text evidence="10">The sequence shown here is derived from an EMBL/GenBank/DDBJ whole genome shotgun (WGS) entry which is preliminary data.</text>
</comment>
<evidence type="ECO:0000256" key="3">
    <source>
        <dbReference type="ARBA" id="ARBA00022679"/>
    </source>
</evidence>
<keyword evidence="4" id="KW-0812">Transmembrane</keyword>
<dbReference type="Proteomes" id="UP000521868">
    <property type="component" value="Unassembled WGS sequence"/>
</dbReference>
<evidence type="ECO:0000256" key="5">
    <source>
        <dbReference type="ARBA" id="ARBA00022737"/>
    </source>
</evidence>
<accession>A0A7X6DFE5</accession>
<dbReference type="GO" id="GO:0008808">
    <property type="term" value="F:cardiolipin synthase activity"/>
    <property type="evidence" value="ECO:0007669"/>
    <property type="project" value="UniProtKB-UniRule"/>
</dbReference>
<protein>
    <recommendedName>
        <fullName evidence="8">Cardiolipin synthase</fullName>
        <ecNumber evidence="8">2.7.8.-</ecNumber>
    </recommendedName>
</protein>
<dbReference type="Pfam" id="PF13091">
    <property type="entry name" value="PLDc_2"/>
    <property type="match status" value="2"/>
</dbReference>
<dbReference type="EC" id="2.7.8.-" evidence="8"/>
<evidence type="ECO:0000256" key="6">
    <source>
        <dbReference type="ARBA" id="ARBA00022989"/>
    </source>
</evidence>
<dbReference type="CDD" id="cd09110">
    <property type="entry name" value="PLDc_CLS_1"/>
    <property type="match status" value="1"/>
</dbReference>
<dbReference type="AlphaFoldDB" id="A0A7X6DFE5"/>
<evidence type="ECO:0000256" key="1">
    <source>
        <dbReference type="ARBA" id="ARBA00004236"/>
    </source>
</evidence>
<name>A0A7X6DFE5_9BURK</name>
<dbReference type="PROSITE" id="PS50035">
    <property type="entry name" value="PLD"/>
    <property type="match status" value="2"/>
</dbReference>
<keyword evidence="5" id="KW-0677">Repeat</keyword>
<dbReference type="SUPFAM" id="SSF56024">
    <property type="entry name" value="Phospholipase D/nuclease"/>
    <property type="match status" value="2"/>
</dbReference>
<dbReference type="GO" id="GO:0005886">
    <property type="term" value="C:plasma membrane"/>
    <property type="evidence" value="ECO:0007669"/>
    <property type="project" value="UniProtKB-SubCell"/>
</dbReference>
<comment type="subcellular location">
    <subcellularLocation>
        <location evidence="1">Cell membrane</location>
    </subcellularLocation>
</comment>
<evidence type="ECO:0000256" key="7">
    <source>
        <dbReference type="ARBA" id="ARBA00023136"/>
    </source>
</evidence>
<evidence type="ECO:0000313" key="11">
    <source>
        <dbReference type="Proteomes" id="UP000521868"/>
    </source>
</evidence>
<dbReference type="PANTHER" id="PTHR21248:SF22">
    <property type="entry name" value="PHOSPHOLIPASE D"/>
    <property type="match status" value="1"/>
</dbReference>
<keyword evidence="3" id="KW-0808">Transferase</keyword>
<dbReference type="InterPro" id="IPR001736">
    <property type="entry name" value="PLipase_D/transphosphatidylase"/>
</dbReference>
<feature type="domain" description="PLD phosphodiesterase" evidence="9">
    <location>
        <begin position="156"/>
        <end position="183"/>
    </location>
</feature>
<dbReference type="InterPro" id="IPR022924">
    <property type="entry name" value="Cardiolipin_synthase"/>
</dbReference>
<evidence type="ECO:0000313" key="10">
    <source>
        <dbReference type="EMBL" id="NKE66018.1"/>
    </source>
</evidence>
<evidence type="ECO:0000256" key="4">
    <source>
        <dbReference type="ARBA" id="ARBA00022692"/>
    </source>
</evidence>
<dbReference type="RefSeq" id="WP_168107234.1">
    <property type="nucleotide sequence ID" value="NZ_VTOX01000002.1"/>
</dbReference>
<feature type="domain" description="PLD phosphodiesterase" evidence="9">
    <location>
        <begin position="333"/>
        <end position="360"/>
    </location>
</feature>
<gene>
    <name evidence="10" type="primary">cls</name>
    <name evidence="10" type="ORF">RAMLITH_09315</name>
</gene>
<keyword evidence="6" id="KW-1133">Transmembrane helix</keyword>
<proteinExistence type="predicted"/>
<evidence type="ECO:0000256" key="8">
    <source>
        <dbReference type="NCBIfam" id="TIGR04265"/>
    </source>
</evidence>
<keyword evidence="2" id="KW-1003">Cell membrane</keyword>